<dbReference type="InterPro" id="IPR036915">
    <property type="entry name" value="Cyclin-like_sf"/>
</dbReference>
<organism evidence="3 4">
    <name type="scientific">Globisporangium ultimum (strain ATCC 200006 / CBS 805.95 / DAOM BR144)</name>
    <name type="common">Pythium ultimum</name>
    <dbReference type="NCBI Taxonomy" id="431595"/>
    <lineage>
        <taxon>Eukaryota</taxon>
        <taxon>Sar</taxon>
        <taxon>Stramenopiles</taxon>
        <taxon>Oomycota</taxon>
        <taxon>Peronosporomycetes</taxon>
        <taxon>Pythiales</taxon>
        <taxon>Pythiaceae</taxon>
        <taxon>Globisporangium</taxon>
    </lineage>
</organism>
<dbReference type="InParanoid" id="K3X1X9"/>
<dbReference type="OMA" id="MESECII"/>
<dbReference type="PROSITE" id="PS50020">
    <property type="entry name" value="WW_DOMAIN_2"/>
    <property type="match status" value="1"/>
</dbReference>
<dbReference type="PROSITE" id="PS01159">
    <property type="entry name" value="WW_DOMAIN_1"/>
    <property type="match status" value="1"/>
</dbReference>
<dbReference type="Pfam" id="PF00397">
    <property type="entry name" value="WW"/>
    <property type="match status" value="1"/>
</dbReference>
<dbReference type="Proteomes" id="UP000019132">
    <property type="component" value="Unassembled WGS sequence"/>
</dbReference>
<dbReference type="EnsemblProtists" id="PYU1_T011228">
    <property type="protein sequence ID" value="PYU1_T011228"/>
    <property type="gene ID" value="PYU1_G011203"/>
</dbReference>
<dbReference type="PANTHER" id="PTHR14248">
    <property type="entry name" value="CYCLIN Y, ISOFORM A"/>
    <property type="match status" value="1"/>
</dbReference>
<proteinExistence type="predicted"/>
<dbReference type="InterPro" id="IPR001202">
    <property type="entry name" value="WW_dom"/>
</dbReference>
<feature type="region of interest" description="Disordered" evidence="1">
    <location>
        <begin position="237"/>
        <end position="340"/>
    </location>
</feature>
<reference evidence="3" key="3">
    <citation type="submission" date="2015-02" db="UniProtKB">
        <authorList>
            <consortium name="EnsemblProtists"/>
        </authorList>
    </citation>
    <scope>IDENTIFICATION</scope>
    <source>
        <strain evidence="3">DAOM BR144</strain>
    </source>
</reference>
<dbReference type="EMBL" id="GL376562">
    <property type="status" value="NOT_ANNOTATED_CDS"/>
    <property type="molecule type" value="Genomic_DNA"/>
</dbReference>
<dbReference type="SUPFAM" id="SSF51045">
    <property type="entry name" value="WW domain"/>
    <property type="match status" value="1"/>
</dbReference>
<dbReference type="STRING" id="431595.K3X1X9"/>
<protein>
    <recommendedName>
        <fullName evidence="2">WW domain-containing protein</fullName>
    </recommendedName>
</protein>
<accession>K3X1X9</accession>
<feature type="region of interest" description="Disordered" evidence="1">
    <location>
        <begin position="1"/>
        <end position="24"/>
    </location>
</feature>
<dbReference type="Gene3D" id="2.20.70.10">
    <property type="match status" value="1"/>
</dbReference>
<dbReference type="eggNOG" id="KOG1675">
    <property type="taxonomic scope" value="Eukaryota"/>
</dbReference>
<feature type="region of interest" description="Disordered" evidence="1">
    <location>
        <begin position="404"/>
        <end position="426"/>
    </location>
</feature>
<evidence type="ECO:0000313" key="3">
    <source>
        <dbReference type="EnsemblProtists" id="PYU1_T011228"/>
    </source>
</evidence>
<dbReference type="HOGENOM" id="CLU_016527_0_0_1"/>
<dbReference type="InterPro" id="IPR013922">
    <property type="entry name" value="Cyclin_PHO80-like"/>
</dbReference>
<evidence type="ECO:0000256" key="1">
    <source>
        <dbReference type="SAM" id="MobiDB-lite"/>
    </source>
</evidence>
<dbReference type="VEuPathDB" id="FungiDB:PYU1_G011203"/>
<dbReference type="AlphaFoldDB" id="K3X1X9"/>
<evidence type="ECO:0000259" key="2">
    <source>
        <dbReference type="PROSITE" id="PS50020"/>
    </source>
</evidence>
<dbReference type="InterPro" id="IPR036020">
    <property type="entry name" value="WW_dom_sf"/>
</dbReference>
<dbReference type="SUPFAM" id="SSF47954">
    <property type="entry name" value="Cyclin-like"/>
    <property type="match status" value="1"/>
</dbReference>
<dbReference type="GO" id="GO:0019901">
    <property type="term" value="F:protein kinase binding"/>
    <property type="evidence" value="ECO:0007669"/>
    <property type="project" value="InterPro"/>
</dbReference>
<reference evidence="4" key="2">
    <citation type="submission" date="2010-04" db="EMBL/GenBank/DDBJ databases">
        <authorList>
            <person name="Buell R."/>
            <person name="Hamilton J."/>
            <person name="Hostetler J."/>
        </authorList>
    </citation>
    <scope>NUCLEOTIDE SEQUENCE [LARGE SCALE GENOMIC DNA]</scope>
    <source>
        <strain evidence="4">DAOM:BR144</strain>
    </source>
</reference>
<feature type="compositionally biased region" description="Polar residues" evidence="1">
    <location>
        <begin position="298"/>
        <end position="308"/>
    </location>
</feature>
<evidence type="ECO:0000313" key="4">
    <source>
        <dbReference type="Proteomes" id="UP000019132"/>
    </source>
</evidence>
<reference evidence="4" key="1">
    <citation type="journal article" date="2010" name="Genome Biol.">
        <title>Genome sequence of the necrotrophic plant pathogen Pythium ultimum reveals original pathogenicity mechanisms and effector repertoire.</title>
        <authorList>
            <person name="Levesque C.A."/>
            <person name="Brouwer H."/>
            <person name="Cano L."/>
            <person name="Hamilton J.P."/>
            <person name="Holt C."/>
            <person name="Huitema E."/>
            <person name="Raffaele S."/>
            <person name="Robideau G.P."/>
            <person name="Thines M."/>
            <person name="Win J."/>
            <person name="Zerillo M.M."/>
            <person name="Beakes G.W."/>
            <person name="Boore J.L."/>
            <person name="Busam D."/>
            <person name="Dumas B."/>
            <person name="Ferriera S."/>
            <person name="Fuerstenberg S.I."/>
            <person name="Gachon C.M."/>
            <person name="Gaulin E."/>
            <person name="Govers F."/>
            <person name="Grenville-Briggs L."/>
            <person name="Horner N."/>
            <person name="Hostetler J."/>
            <person name="Jiang R.H."/>
            <person name="Johnson J."/>
            <person name="Krajaejun T."/>
            <person name="Lin H."/>
            <person name="Meijer H.J."/>
            <person name="Moore B."/>
            <person name="Morris P."/>
            <person name="Phuntmart V."/>
            <person name="Puiu D."/>
            <person name="Shetty J."/>
            <person name="Stajich J.E."/>
            <person name="Tripathy S."/>
            <person name="Wawra S."/>
            <person name="van West P."/>
            <person name="Whitty B.R."/>
            <person name="Coutinho P.M."/>
            <person name="Henrissat B."/>
            <person name="Martin F."/>
            <person name="Thomas P.D."/>
            <person name="Tyler B.M."/>
            <person name="De Vries R.P."/>
            <person name="Kamoun S."/>
            <person name="Yandell M."/>
            <person name="Tisserat N."/>
            <person name="Buell C.R."/>
        </authorList>
    </citation>
    <scope>NUCLEOTIDE SEQUENCE</scope>
    <source>
        <strain evidence="4">DAOM:BR144</strain>
    </source>
</reference>
<feature type="compositionally biased region" description="Acidic residues" evidence="1">
    <location>
        <begin position="320"/>
        <end position="336"/>
    </location>
</feature>
<feature type="compositionally biased region" description="Low complexity" evidence="1">
    <location>
        <begin position="154"/>
        <end position="181"/>
    </location>
</feature>
<sequence>MHQASFPATSSASNAKRQHHYAQQQPQFHRYAANNNHHSVTRQHQLHASSDRATTADVLARAQAIAQTQAQIQAQVQAYAQTGIYSHRQQPQHQPILYGQSLAQNAGFLSGSNFNNKMRAANAGMRPTTAATTSSQITPQQQTLHALHQRTALRTKAQAAATTSKASSTTSSSDNDTNNRAVEWRVAVDPKSKRPYYYHPITRETTWKKPQELVDKEKREKAQFFVAMENNIRSKLRAGNWPLNQQEDEDNNTVPYRHSDIGIPSSSRSSTSADSTRSSLSSLGRKQKPRVTMGGLITSKSAPNTPDYGSQPLKPTDNQDSTDDDDIDDEEDDDELTIAASKPPLLFRTLSSYETPVVMEKKTSGVVGQRLVTIPSPIQERVRLASAMQPRASDLESYAQSINRASEAEDGASATRQPLRRRSNSTSTIYVRMGTMNAPDQDCTIKCVATVLRAHMVEAAESPIEIDSKFDVFISRRERERRALAASLGVGGMYAVTNTNALPSSIPSLKEIAAVIKHVFSRAQMESECIIMSLIYVERLLKATSGSLQLLGYNWRSILFCSMVMASKVWDDLSMCNADFSKIWPELSLKEINELELAYLSAVEYNVRVSAVSYAKYYFHLRSMCASMGMLAAFDESAPLNLDGARKMQVLSEEYQERSKLMPAPRRRSVTITTTSIESSLAAASNQPISKPSPAASLEQLVQMQVRGAGGSSLSTMHRLSKN</sequence>
<keyword evidence="4" id="KW-1185">Reference proteome</keyword>
<dbReference type="CDD" id="cd20540">
    <property type="entry name" value="CYCLIN_CCNY_like"/>
    <property type="match status" value="1"/>
</dbReference>
<feature type="compositionally biased region" description="Low complexity" evidence="1">
    <location>
        <begin position="261"/>
        <end position="284"/>
    </location>
</feature>
<name>K3X1X9_GLOUD</name>
<dbReference type="Gene3D" id="1.10.472.10">
    <property type="entry name" value="Cyclin-like"/>
    <property type="match status" value="1"/>
</dbReference>
<feature type="domain" description="WW" evidence="2">
    <location>
        <begin position="184"/>
        <end position="212"/>
    </location>
</feature>
<dbReference type="Pfam" id="PF08613">
    <property type="entry name" value="Cyclin"/>
    <property type="match status" value="1"/>
</dbReference>
<dbReference type="SMART" id="SM00456">
    <property type="entry name" value="WW"/>
    <property type="match status" value="1"/>
</dbReference>
<feature type="region of interest" description="Disordered" evidence="1">
    <location>
        <begin position="153"/>
        <end position="181"/>
    </location>
</feature>
<dbReference type="CDD" id="cd00201">
    <property type="entry name" value="WW"/>
    <property type="match status" value="1"/>
</dbReference>